<evidence type="ECO:0000313" key="4">
    <source>
        <dbReference type="Proteomes" id="UP000628442"/>
    </source>
</evidence>
<reference evidence="1" key="1">
    <citation type="journal article" date="2014" name="Int. J. Syst. Evol. Microbiol.">
        <title>Complete genome sequence of Corynebacterium casei LMG S-19264T (=DSM 44701T), isolated from a smear-ripened cheese.</title>
        <authorList>
            <consortium name="US DOE Joint Genome Institute (JGI-PGF)"/>
            <person name="Walter F."/>
            <person name="Albersmeier A."/>
            <person name="Kalinowski J."/>
            <person name="Ruckert C."/>
        </authorList>
    </citation>
    <scope>NUCLEOTIDE SEQUENCE</scope>
    <source>
        <strain evidence="1">KCTC 12343</strain>
    </source>
</reference>
<gene>
    <name evidence="2" type="ORF">EYF70_11950</name>
    <name evidence="1" type="ORF">GCM10007387_16760</name>
</gene>
<evidence type="ECO:0000313" key="2">
    <source>
        <dbReference type="EMBL" id="QBI01483.1"/>
    </source>
</evidence>
<evidence type="ECO:0000313" key="1">
    <source>
        <dbReference type="EMBL" id="GGY35383.1"/>
    </source>
</evidence>
<dbReference type="OrthoDB" id="8781284at2"/>
<accession>A0A411WXR1</accession>
<dbReference type="AlphaFoldDB" id="A0A411WXR1"/>
<proteinExistence type="predicted"/>
<sequence>MTTLRLRKPAFEPLPGGRIAVFVTPDGHRLHRLCDDAPSPLRQPAPAVRRDPMVAALFGPVGNRERVPD</sequence>
<name>A0A411WXR1_9BURK</name>
<evidence type="ECO:0000313" key="3">
    <source>
        <dbReference type="Proteomes" id="UP000292307"/>
    </source>
</evidence>
<reference evidence="1" key="3">
    <citation type="submission" date="2022-12" db="EMBL/GenBank/DDBJ databases">
        <authorList>
            <person name="Sun Q."/>
            <person name="Kim S."/>
        </authorList>
    </citation>
    <scope>NUCLEOTIDE SEQUENCE</scope>
    <source>
        <strain evidence="1">KCTC 12343</strain>
    </source>
</reference>
<dbReference type="Proteomes" id="UP000628442">
    <property type="component" value="Unassembled WGS sequence"/>
</dbReference>
<dbReference type="EMBL" id="BMWV01000003">
    <property type="protein sequence ID" value="GGY35383.1"/>
    <property type="molecule type" value="Genomic_DNA"/>
</dbReference>
<organism evidence="1 4">
    <name type="scientific">Pseudoduganella albidiflava</name>
    <dbReference type="NCBI Taxonomy" id="321983"/>
    <lineage>
        <taxon>Bacteria</taxon>
        <taxon>Pseudomonadati</taxon>
        <taxon>Pseudomonadota</taxon>
        <taxon>Betaproteobacteria</taxon>
        <taxon>Burkholderiales</taxon>
        <taxon>Oxalobacteraceae</taxon>
        <taxon>Telluria group</taxon>
        <taxon>Pseudoduganella</taxon>
    </lineage>
</organism>
<protein>
    <submittedName>
        <fullName evidence="1">Uncharacterized protein</fullName>
    </submittedName>
</protein>
<dbReference type="RefSeq" id="WP_131145604.1">
    <property type="nucleotide sequence ID" value="NZ_BMWV01000003.1"/>
</dbReference>
<reference evidence="2 3" key="2">
    <citation type="submission" date="2019-02" db="EMBL/GenBank/DDBJ databases">
        <title>Draft Genome Sequences of Six Type Strains of the Genus Massilia.</title>
        <authorList>
            <person name="Miess H."/>
            <person name="Frediansyhah A."/>
            <person name="Gross H."/>
        </authorList>
    </citation>
    <scope>NUCLEOTIDE SEQUENCE [LARGE SCALE GENOMIC DNA]</scope>
    <source>
        <strain evidence="2 3">DSM 17472</strain>
    </source>
</reference>
<dbReference type="EMBL" id="CP036401">
    <property type="protein sequence ID" value="QBI01483.1"/>
    <property type="molecule type" value="Genomic_DNA"/>
</dbReference>
<keyword evidence="3" id="KW-1185">Reference proteome</keyword>
<dbReference type="Proteomes" id="UP000292307">
    <property type="component" value="Chromosome"/>
</dbReference>